<organism evidence="2 3">
    <name type="scientific">Haloarchaeobius amylolyticus</name>
    <dbReference type="NCBI Taxonomy" id="1198296"/>
    <lineage>
        <taxon>Archaea</taxon>
        <taxon>Methanobacteriati</taxon>
        <taxon>Methanobacteriota</taxon>
        <taxon>Stenosarchaea group</taxon>
        <taxon>Halobacteria</taxon>
        <taxon>Halobacteriales</taxon>
        <taxon>Halorubellaceae</taxon>
        <taxon>Haloarchaeobius</taxon>
    </lineage>
</organism>
<dbReference type="Proteomes" id="UP001597076">
    <property type="component" value="Unassembled WGS sequence"/>
</dbReference>
<dbReference type="RefSeq" id="WP_390283713.1">
    <property type="nucleotide sequence ID" value="NZ_JBHUDI010000001.1"/>
</dbReference>
<protein>
    <recommendedName>
        <fullName evidence="1">DeoxyPurine in DNA protein A domain-containing protein</fullName>
    </recommendedName>
</protein>
<proteinExistence type="predicted"/>
<evidence type="ECO:0000259" key="1">
    <source>
        <dbReference type="Pfam" id="PF23859"/>
    </source>
</evidence>
<dbReference type="InterPro" id="IPR036511">
    <property type="entry name" value="TGT-like_sf"/>
</dbReference>
<dbReference type="EMBL" id="JBHUDI010000001">
    <property type="protein sequence ID" value="MFD1562264.1"/>
    <property type="molecule type" value="Genomic_DNA"/>
</dbReference>
<dbReference type="Gene3D" id="3.20.20.105">
    <property type="entry name" value="Queuine tRNA-ribosyltransferase-like"/>
    <property type="match status" value="1"/>
</dbReference>
<sequence>MADGFRFYYGCASGSARKALRKMEEPNVMISYATANSTPFETIEHLFTDSGGYSQLYNHHEYPSSDKQYLSYLEEHGPELFALRDYPCSPELLSKVDSTVEEHQWRTTHHHSKLLDTYDDTDLSSEPVAVLQGWSPHQYLTHLDDLRTEGALTRYVAIGSLNKRDPETVARIIHRVRDELPSKHRLHAFGVKTNVLRRPRVIQSLDSADSTAYDIRTRMQERRQTWQNQVYHYLNMKQRIEECIQGSGSQQSLHQTLQ</sequence>
<feature type="domain" description="DeoxyPurine in DNA protein A" evidence="1">
    <location>
        <begin position="44"/>
        <end position="218"/>
    </location>
</feature>
<dbReference type="InterPro" id="IPR055645">
    <property type="entry name" value="DpdA"/>
</dbReference>
<name>A0ABD6BC06_9EURY</name>
<evidence type="ECO:0000313" key="2">
    <source>
        <dbReference type="EMBL" id="MFD1562264.1"/>
    </source>
</evidence>
<keyword evidence="3" id="KW-1185">Reference proteome</keyword>
<accession>A0ABD6BC06</accession>
<comment type="caution">
    <text evidence="2">The sequence shown here is derived from an EMBL/GenBank/DDBJ whole genome shotgun (WGS) entry which is preliminary data.</text>
</comment>
<dbReference type="AlphaFoldDB" id="A0ABD6BC06"/>
<dbReference type="SUPFAM" id="SSF51713">
    <property type="entry name" value="tRNA-guanine transglycosylase"/>
    <property type="match status" value="1"/>
</dbReference>
<evidence type="ECO:0000313" key="3">
    <source>
        <dbReference type="Proteomes" id="UP001597076"/>
    </source>
</evidence>
<gene>
    <name evidence="2" type="ORF">ACFR99_01595</name>
</gene>
<reference evidence="2 3" key="1">
    <citation type="journal article" date="2019" name="Int. J. Syst. Evol. Microbiol.">
        <title>The Global Catalogue of Microorganisms (GCM) 10K type strain sequencing project: providing services to taxonomists for standard genome sequencing and annotation.</title>
        <authorList>
            <consortium name="The Broad Institute Genomics Platform"/>
            <consortium name="The Broad Institute Genome Sequencing Center for Infectious Disease"/>
            <person name="Wu L."/>
            <person name="Ma J."/>
        </authorList>
    </citation>
    <scope>NUCLEOTIDE SEQUENCE [LARGE SCALE GENOMIC DNA]</scope>
    <source>
        <strain evidence="2 3">CGMCC 1.12230</strain>
    </source>
</reference>
<dbReference type="Pfam" id="PF23859">
    <property type="entry name" value="DpdA"/>
    <property type="match status" value="1"/>
</dbReference>